<comment type="caution">
    <text evidence="1">The sequence shown here is derived from an EMBL/GenBank/DDBJ whole genome shotgun (WGS) entry which is preliminary data.</text>
</comment>
<evidence type="ECO:0000313" key="2">
    <source>
        <dbReference type="Proteomes" id="UP000823388"/>
    </source>
</evidence>
<evidence type="ECO:0000313" key="1">
    <source>
        <dbReference type="EMBL" id="KAG2624498.1"/>
    </source>
</evidence>
<dbReference type="AlphaFoldDB" id="A0A8T0UQU6"/>
<sequence length="109" mass="12658">MARLPRKVKIQWVARKKAQARGVLLLQRYEELLRQRIEKLREEVGKIRTANHEMNIRIILHELILERRSVADVPTGVLLDVTALAEQRLMLLTDESVNFPRGLGAEPRD</sequence>
<dbReference type="Proteomes" id="UP000823388">
    <property type="component" value="Chromosome 3K"/>
</dbReference>
<gene>
    <name evidence="1" type="ORF">PVAP13_3KG138200</name>
</gene>
<protein>
    <submittedName>
        <fullName evidence="1">Uncharacterized protein</fullName>
    </submittedName>
</protein>
<accession>A0A8T0UQU6</accession>
<reference evidence="1" key="1">
    <citation type="submission" date="2020-05" db="EMBL/GenBank/DDBJ databases">
        <title>WGS assembly of Panicum virgatum.</title>
        <authorList>
            <person name="Lovell J.T."/>
            <person name="Jenkins J."/>
            <person name="Shu S."/>
            <person name="Juenger T.E."/>
            <person name="Schmutz J."/>
        </authorList>
    </citation>
    <scope>NUCLEOTIDE SEQUENCE</scope>
    <source>
        <strain evidence="1">AP13</strain>
    </source>
</reference>
<organism evidence="1 2">
    <name type="scientific">Panicum virgatum</name>
    <name type="common">Blackwell switchgrass</name>
    <dbReference type="NCBI Taxonomy" id="38727"/>
    <lineage>
        <taxon>Eukaryota</taxon>
        <taxon>Viridiplantae</taxon>
        <taxon>Streptophyta</taxon>
        <taxon>Embryophyta</taxon>
        <taxon>Tracheophyta</taxon>
        <taxon>Spermatophyta</taxon>
        <taxon>Magnoliopsida</taxon>
        <taxon>Liliopsida</taxon>
        <taxon>Poales</taxon>
        <taxon>Poaceae</taxon>
        <taxon>PACMAD clade</taxon>
        <taxon>Panicoideae</taxon>
        <taxon>Panicodae</taxon>
        <taxon>Paniceae</taxon>
        <taxon>Panicinae</taxon>
        <taxon>Panicum</taxon>
        <taxon>Panicum sect. Hiantes</taxon>
    </lineage>
</organism>
<keyword evidence="2" id="KW-1185">Reference proteome</keyword>
<name>A0A8T0UQU6_PANVG</name>
<dbReference type="EMBL" id="CM029041">
    <property type="protein sequence ID" value="KAG2624498.1"/>
    <property type="molecule type" value="Genomic_DNA"/>
</dbReference>
<proteinExistence type="predicted"/>